<accession>A0A6M3M645</accession>
<reference evidence="2" key="1">
    <citation type="submission" date="2020-03" db="EMBL/GenBank/DDBJ databases">
        <title>The deep terrestrial virosphere.</title>
        <authorList>
            <person name="Holmfeldt K."/>
            <person name="Nilsson E."/>
            <person name="Simone D."/>
            <person name="Lopez-Fernandez M."/>
            <person name="Wu X."/>
            <person name="de Brujin I."/>
            <person name="Lundin D."/>
            <person name="Andersson A."/>
            <person name="Bertilsson S."/>
            <person name="Dopson M."/>
        </authorList>
    </citation>
    <scope>NUCLEOTIDE SEQUENCE</scope>
    <source>
        <strain evidence="2">MM171A00648</strain>
        <strain evidence="3">MM171B00403</strain>
    </source>
</reference>
<dbReference type="InterPro" id="IPR038404">
    <property type="entry name" value="TRAP_DctP_sf"/>
</dbReference>
<sequence>MLIIAALPFMSACGGEEPAPVTPSEGKVFELKMQNGYPPLHRLSPDAFHWWGKEIEQQSNGRIQMIWFDGATLAAGPDAYEAIRDGIADGGNIDLHREDPLFLSQQAFAVPYHFENSWQSSPAWWELLLARPELMKNFTDAGLQPVWVHTTDIFNFHSTKKIYLTPADSKGEILYSAGKVYEQIIASMGATPVTTPYEDTYTALERGMMTGLCWPWAPIRSAKLTDLLVYHTVLNISMVPWGGYMNQDTWNSFPSEIQQIFIDLGTSMSALCGATLTNEATDLINEMEGKGHTFHEPKGAERDVFTSLTGKPIEDAWIKDVNAQGFAAAEILAKADEIGKKYAGNAYGFDEWWGVAGRVWLLE</sequence>
<keyword evidence="1" id="KW-0732">Signal</keyword>
<dbReference type="PANTHER" id="PTHR33376">
    <property type="match status" value="1"/>
</dbReference>
<dbReference type="InterPro" id="IPR018389">
    <property type="entry name" value="DctP_fam"/>
</dbReference>
<protein>
    <submittedName>
        <fullName evidence="2">Putative TRAP transporter substrate-binding protein</fullName>
    </submittedName>
</protein>
<dbReference type="GO" id="GO:0055085">
    <property type="term" value="P:transmembrane transport"/>
    <property type="evidence" value="ECO:0007669"/>
    <property type="project" value="InterPro"/>
</dbReference>
<dbReference type="EMBL" id="MT143877">
    <property type="protein sequence ID" value="QJB04249.1"/>
    <property type="molecule type" value="Genomic_DNA"/>
</dbReference>
<dbReference type="EMBL" id="MT143686">
    <property type="protein sequence ID" value="QJB00249.1"/>
    <property type="molecule type" value="Genomic_DNA"/>
</dbReference>
<proteinExistence type="predicted"/>
<dbReference type="NCBIfam" id="NF037995">
    <property type="entry name" value="TRAP_S1"/>
    <property type="match status" value="1"/>
</dbReference>
<gene>
    <name evidence="2" type="ORF">MM171A00648_0009</name>
    <name evidence="3" type="ORF">MM171B00403_0015</name>
</gene>
<evidence type="ECO:0000313" key="2">
    <source>
        <dbReference type="EMBL" id="QJB00249.1"/>
    </source>
</evidence>
<organism evidence="2">
    <name type="scientific">viral metagenome</name>
    <dbReference type="NCBI Taxonomy" id="1070528"/>
    <lineage>
        <taxon>unclassified sequences</taxon>
        <taxon>metagenomes</taxon>
        <taxon>organismal metagenomes</taxon>
    </lineage>
</organism>
<dbReference type="PANTHER" id="PTHR33376:SF15">
    <property type="entry name" value="BLL6794 PROTEIN"/>
    <property type="match status" value="1"/>
</dbReference>
<name>A0A6M3M645_9ZZZZ</name>
<evidence type="ECO:0000313" key="3">
    <source>
        <dbReference type="EMBL" id="QJB04249.1"/>
    </source>
</evidence>
<dbReference type="AlphaFoldDB" id="A0A6M3M645"/>
<dbReference type="Gene3D" id="3.40.190.170">
    <property type="entry name" value="Bacterial extracellular solute-binding protein, family 7"/>
    <property type="match status" value="1"/>
</dbReference>
<evidence type="ECO:0000256" key="1">
    <source>
        <dbReference type="ARBA" id="ARBA00022729"/>
    </source>
</evidence>
<dbReference type="Pfam" id="PF03480">
    <property type="entry name" value="DctP"/>
    <property type="match status" value="1"/>
</dbReference>